<protein>
    <submittedName>
        <fullName evidence="11">Uncharacterized protein</fullName>
    </submittedName>
</protein>
<keyword evidence="6 9" id="KW-0472">Membrane</keyword>
<dbReference type="AlphaFoldDB" id="A0AA88V1M7"/>
<sequence length="402" mass="43831">MGFCTRSAASILLLFSLPLCFDCDLHIFLPRNNTQSVDGDALTALNVIFMYGKEKKDVSPVSLEEYSSATRRSNDALKCERVLVSGVSRFKLGSYANVFRITLAPSADISERLHSRIVICFHQNASLGLCQCQKDDWKSVQKGIWSSAMSPYRYGFVDVKFVGDVSGSVSVTVDEEAQVWRFLFLALGFFLLLLAPVISSWVPFYYSSSMAVGVLLVIVILLFQGMKLLPTGRKNVFYLTIYGSVLGAGSYLLHYFSMLVNSLLVNFGMSEDMHYPVSAYIEIDTSCLDFSSMVSALLLVGIIIVGGALGYWLVRKFVISEDGSVHSGIAGFVKWAMRLVAVTFIFQSTLDTPLAIAAVASCLAICLSITSIRNPVSGKKGSQGTLSNGPRPSSALSGSFIK</sequence>
<comment type="similarity">
    <text evidence="2">Belongs to the NEMP family.</text>
</comment>
<dbReference type="Pfam" id="PF10225">
    <property type="entry name" value="NEMP"/>
    <property type="match status" value="1"/>
</dbReference>
<evidence type="ECO:0000256" key="2">
    <source>
        <dbReference type="ARBA" id="ARBA00005748"/>
    </source>
</evidence>
<proteinExistence type="inferred from homology"/>
<evidence type="ECO:0000256" key="5">
    <source>
        <dbReference type="ARBA" id="ARBA00022989"/>
    </source>
</evidence>
<evidence type="ECO:0000256" key="6">
    <source>
        <dbReference type="ARBA" id="ARBA00023136"/>
    </source>
</evidence>
<evidence type="ECO:0000256" key="10">
    <source>
        <dbReference type="SAM" id="SignalP"/>
    </source>
</evidence>
<keyword evidence="7" id="KW-0539">Nucleus</keyword>
<evidence type="ECO:0000256" key="1">
    <source>
        <dbReference type="ARBA" id="ARBA00004575"/>
    </source>
</evidence>
<feature type="transmembrane region" description="Helical" evidence="9">
    <location>
        <begin position="179"/>
        <end position="198"/>
    </location>
</feature>
<evidence type="ECO:0000256" key="9">
    <source>
        <dbReference type="SAM" id="Phobius"/>
    </source>
</evidence>
<organism evidence="11 12">
    <name type="scientific">Escallonia herrerae</name>
    <dbReference type="NCBI Taxonomy" id="1293975"/>
    <lineage>
        <taxon>Eukaryota</taxon>
        <taxon>Viridiplantae</taxon>
        <taxon>Streptophyta</taxon>
        <taxon>Embryophyta</taxon>
        <taxon>Tracheophyta</taxon>
        <taxon>Spermatophyta</taxon>
        <taxon>Magnoliopsida</taxon>
        <taxon>eudicotyledons</taxon>
        <taxon>Gunneridae</taxon>
        <taxon>Pentapetalae</taxon>
        <taxon>asterids</taxon>
        <taxon>campanulids</taxon>
        <taxon>Escalloniales</taxon>
        <taxon>Escalloniaceae</taxon>
        <taxon>Escallonia</taxon>
    </lineage>
</organism>
<gene>
    <name evidence="11" type="ORF">RJ639_024089</name>
</gene>
<keyword evidence="4 10" id="KW-0732">Signal</keyword>
<feature type="transmembrane region" description="Helical" evidence="9">
    <location>
        <begin position="293"/>
        <end position="313"/>
    </location>
</feature>
<feature type="non-terminal residue" evidence="11">
    <location>
        <position position="1"/>
    </location>
</feature>
<dbReference type="PANTHER" id="PTHR31587:SF3">
    <property type="entry name" value="EXPRESSED PROTEIN"/>
    <property type="match status" value="1"/>
</dbReference>
<name>A0AA88V1M7_9ASTE</name>
<evidence type="ECO:0000256" key="3">
    <source>
        <dbReference type="ARBA" id="ARBA00022692"/>
    </source>
</evidence>
<reference evidence="11" key="1">
    <citation type="submission" date="2022-12" db="EMBL/GenBank/DDBJ databases">
        <title>Draft genome assemblies for two species of Escallonia (Escalloniales).</title>
        <authorList>
            <person name="Chanderbali A."/>
            <person name="Dervinis C."/>
            <person name="Anghel I."/>
            <person name="Soltis D."/>
            <person name="Soltis P."/>
            <person name="Zapata F."/>
        </authorList>
    </citation>
    <scope>NUCLEOTIDE SEQUENCE</scope>
    <source>
        <strain evidence="11">UCBG64.0493</strain>
        <tissue evidence="11">Leaf</tissue>
    </source>
</reference>
<dbReference type="GO" id="GO:0005637">
    <property type="term" value="C:nuclear inner membrane"/>
    <property type="evidence" value="ECO:0007669"/>
    <property type="project" value="UniProtKB-SubCell"/>
</dbReference>
<accession>A0AA88V1M7</accession>
<dbReference type="InterPro" id="IPR019358">
    <property type="entry name" value="NEMP_fam"/>
</dbReference>
<dbReference type="Proteomes" id="UP001188597">
    <property type="component" value="Unassembled WGS sequence"/>
</dbReference>
<feature type="transmembrane region" description="Helical" evidence="9">
    <location>
        <begin position="325"/>
        <end position="346"/>
    </location>
</feature>
<feature type="signal peptide" evidence="10">
    <location>
        <begin position="1"/>
        <end position="23"/>
    </location>
</feature>
<feature type="transmembrane region" description="Helical" evidence="9">
    <location>
        <begin position="235"/>
        <end position="256"/>
    </location>
</feature>
<evidence type="ECO:0000313" key="11">
    <source>
        <dbReference type="EMBL" id="KAK3000055.1"/>
    </source>
</evidence>
<evidence type="ECO:0000256" key="4">
    <source>
        <dbReference type="ARBA" id="ARBA00022729"/>
    </source>
</evidence>
<evidence type="ECO:0000256" key="7">
    <source>
        <dbReference type="ARBA" id="ARBA00023242"/>
    </source>
</evidence>
<feature type="region of interest" description="Disordered" evidence="8">
    <location>
        <begin position="377"/>
        <end position="402"/>
    </location>
</feature>
<comment type="caution">
    <text evidence="11">The sequence shown here is derived from an EMBL/GenBank/DDBJ whole genome shotgun (WGS) entry which is preliminary data.</text>
</comment>
<comment type="subcellular location">
    <subcellularLocation>
        <location evidence="1">Nucleus inner membrane</location>
        <topology evidence="1">Multi-pass membrane protein</topology>
        <orientation evidence="1">Nucleoplasmic side</orientation>
    </subcellularLocation>
</comment>
<dbReference type="EMBL" id="JAVXUP010003101">
    <property type="protein sequence ID" value="KAK3000055.1"/>
    <property type="molecule type" value="Genomic_DNA"/>
</dbReference>
<feature type="transmembrane region" description="Helical" evidence="9">
    <location>
        <begin position="352"/>
        <end position="372"/>
    </location>
</feature>
<dbReference type="PANTHER" id="PTHR31587">
    <property type="entry name" value="TRANSMEMBRANE PROTEIN (DUF2215)"/>
    <property type="match status" value="1"/>
</dbReference>
<keyword evidence="12" id="KW-1185">Reference proteome</keyword>
<evidence type="ECO:0000256" key="8">
    <source>
        <dbReference type="SAM" id="MobiDB-lite"/>
    </source>
</evidence>
<feature type="transmembrane region" description="Helical" evidence="9">
    <location>
        <begin position="204"/>
        <end position="223"/>
    </location>
</feature>
<feature type="chain" id="PRO_5041726592" evidence="10">
    <location>
        <begin position="24"/>
        <end position="402"/>
    </location>
</feature>
<keyword evidence="5 9" id="KW-1133">Transmembrane helix</keyword>
<keyword evidence="3 9" id="KW-0812">Transmembrane</keyword>
<evidence type="ECO:0000313" key="12">
    <source>
        <dbReference type="Proteomes" id="UP001188597"/>
    </source>
</evidence>